<dbReference type="AlphaFoldDB" id="A0A1X7AH40"/>
<keyword evidence="3" id="KW-1185">Reference proteome</keyword>
<accession>A0A1X7AH40</accession>
<dbReference type="OrthoDB" id="9832198at2"/>
<gene>
    <name evidence="2" type="ORF">EHSB41UT_01340</name>
</gene>
<protein>
    <recommendedName>
        <fullName evidence="4">DUF637 domain-containing protein</fullName>
    </recommendedName>
</protein>
<dbReference type="EMBL" id="FWPT01000003">
    <property type="protein sequence ID" value="SMA41839.1"/>
    <property type="molecule type" value="Genomic_DNA"/>
</dbReference>
<sequence>MSVLKKSRVWIAPLSVLAALAWQSPTLLADDSAEVTSKGVALSADANGDLRLRIDDSLLKNAPDDLHNALLEVIHNNETYRQKPGLVGSDGKAHYVVRLGREEAGTELELKPVSPETPATELASMLATSFGTLITLSVADTFYNAKSGNHFAVGSQPKDNLLTDFFRNHVRQSVLISSMANGDVITSAGQSLLPKNTTGRTNWDETLPYLGSAAATGALSFGLHSNKTAWFNKPSLDDNIGLYHASATTTALATALRKINESALNDLSDLDERTVSHAARAATVIESAAVMAIANAAFGSGPAAGNGKSWINSVIPNSMAITLTYTVRDLASELSADILGDSIMGDFAAAGAMTAGAGLMHLWANYTGHPLDVTAMNYQSTVGFLAGEAAGVSIGFGLQNLINEKMEGQSQDKVRMARLGSAAALSFAMKVAASQVGFGPVAKILNPMADGVIITNTLDAMLTVKDLVVEPWIVKPLMQWSGMEKDQTPSMRLESSSIRRPLLDV</sequence>
<evidence type="ECO:0000313" key="2">
    <source>
        <dbReference type="EMBL" id="SMA41839.1"/>
    </source>
</evidence>
<proteinExistence type="predicted"/>
<feature type="signal peptide" evidence="1">
    <location>
        <begin position="1"/>
        <end position="29"/>
    </location>
</feature>
<evidence type="ECO:0000313" key="3">
    <source>
        <dbReference type="Proteomes" id="UP000196573"/>
    </source>
</evidence>
<feature type="chain" id="PRO_5012823941" description="DUF637 domain-containing protein" evidence="1">
    <location>
        <begin position="30"/>
        <end position="505"/>
    </location>
</feature>
<evidence type="ECO:0000256" key="1">
    <source>
        <dbReference type="SAM" id="SignalP"/>
    </source>
</evidence>
<organism evidence="2 3">
    <name type="scientific">Parendozoicomonas haliclonae</name>
    <dbReference type="NCBI Taxonomy" id="1960125"/>
    <lineage>
        <taxon>Bacteria</taxon>
        <taxon>Pseudomonadati</taxon>
        <taxon>Pseudomonadota</taxon>
        <taxon>Gammaproteobacteria</taxon>
        <taxon>Oceanospirillales</taxon>
        <taxon>Endozoicomonadaceae</taxon>
        <taxon>Parendozoicomonas</taxon>
    </lineage>
</organism>
<name>A0A1X7AH40_9GAMM</name>
<evidence type="ECO:0008006" key="4">
    <source>
        <dbReference type="Google" id="ProtNLM"/>
    </source>
</evidence>
<dbReference type="RefSeq" id="WP_087108187.1">
    <property type="nucleotide sequence ID" value="NZ_CBCSCN010000009.1"/>
</dbReference>
<keyword evidence="1" id="KW-0732">Signal</keyword>
<dbReference type="Proteomes" id="UP000196573">
    <property type="component" value="Unassembled WGS sequence"/>
</dbReference>
<reference evidence="2 3" key="1">
    <citation type="submission" date="2017-03" db="EMBL/GenBank/DDBJ databases">
        <authorList>
            <person name="Afonso C.L."/>
            <person name="Miller P.J."/>
            <person name="Scott M.A."/>
            <person name="Spackman E."/>
            <person name="Goraichik I."/>
            <person name="Dimitrov K.M."/>
            <person name="Suarez D.L."/>
            <person name="Swayne D.E."/>
        </authorList>
    </citation>
    <scope>NUCLEOTIDE SEQUENCE [LARGE SCALE GENOMIC DNA]</scope>
    <source>
        <strain evidence="2">SB41UT1</strain>
    </source>
</reference>